<sequence>MTSIFALIALFILTVSSSPVPPLITLSLSNNITNLSNQATLSLDNDRYDIQNLFKNSGIDFVTGAQLDQPVPNVFCTFHYLSFEVPISNKVDFMDSIIPKNLVPIPIESLRFECSILESKDSQEKRSKV</sequence>
<keyword evidence="1" id="KW-0732">Signal</keyword>
<evidence type="ECO:0000313" key="3">
    <source>
        <dbReference type="Proteomes" id="UP000240883"/>
    </source>
</evidence>
<name>A0A2T2N527_CORCC</name>
<gene>
    <name evidence="2" type="ORF">BS50DRAFT_593597</name>
</gene>
<dbReference type="Proteomes" id="UP000240883">
    <property type="component" value="Unassembled WGS sequence"/>
</dbReference>
<feature type="chain" id="PRO_5015603912" evidence="1">
    <location>
        <begin position="18"/>
        <end position="129"/>
    </location>
</feature>
<evidence type="ECO:0000256" key="1">
    <source>
        <dbReference type="SAM" id="SignalP"/>
    </source>
</evidence>
<accession>A0A2T2N527</accession>
<protein>
    <submittedName>
        <fullName evidence="2">Uncharacterized protein</fullName>
    </submittedName>
</protein>
<evidence type="ECO:0000313" key="2">
    <source>
        <dbReference type="EMBL" id="PSN60489.1"/>
    </source>
</evidence>
<organism evidence="2 3">
    <name type="scientific">Corynespora cassiicola Philippines</name>
    <dbReference type="NCBI Taxonomy" id="1448308"/>
    <lineage>
        <taxon>Eukaryota</taxon>
        <taxon>Fungi</taxon>
        <taxon>Dikarya</taxon>
        <taxon>Ascomycota</taxon>
        <taxon>Pezizomycotina</taxon>
        <taxon>Dothideomycetes</taxon>
        <taxon>Pleosporomycetidae</taxon>
        <taxon>Pleosporales</taxon>
        <taxon>Corynesporascaceae</taxon>
        <taxon>Corynespora</taxon>
    </lineage>
</organism>
<proteinExistence type="predicted"/>
<feature type="signal peptide" evidence="1">
    <location>
        <begin position="1"/>
        <end position="17"/>
    </location>
</feature>
<reference evidence="2 3" key="1">
    <citation type="journal article" date="2018" name="Front. Microbiol.">
        <title>Genome-Wide Analysis of Corynespora cassiicola Leaf Fall Disease Putative Effectors.</title>
        <authorList>
            <person name="Lopez D."/>
            <person name="Ribeiro S."/>
            <person name="Label P."/>
            <person name="Fumanal B."/>
            <person name="Venisse J.S."/>
            <person name="Kohler A."/>
            <person name="de Oliveira R.R."/>
            <person name="Labutti K."/>
            <person name="Lipzen A."/>
            <person name="Lail K."/>
            <person name="Bauer D."/>
            <person name="Ohm R.A."/>
            <person name="Barry K.W."/>
            <person name="Spatafora J."/>
            <person name="Grigoriev I.V."/>
            <person name="Martin F.M."/>
            <person name="Pujade-Renaud V."/>
        </authorList>
    </citation>
    <scope>NUCLEOTIDE SEQUENCE [LARGE SCALE GENOMIC DNA]</scope>
    <source>
        <strain evidence="2 3">Philippines</strain>
    </source>
</reference>
<keyword evidence="3" id="KW-1185">Reference proteome</keyword>
<dbReference type="EMBL" id="KZ678148">
    <property type="protein sequence ID" value="PSN60489.1"/>
    <property type="molecule type" value="Genomic_DNA"/>
</dbReference>
<dbReference type="AlphaFoldDB" id="A0A2T2N527"/>